<comment type="similarity">
    <text evidence="5">Belongs to the FKBP-type PPIase family. FKBP2 subfamily.</text>
</comment>
<dbReference type="PANTHER" id="PTHR45779">
    <property type="entry name" value="PEPTIDYLPROLYL ISOMERASE"/>
    <property type="match status" value="1"/>
</dbReference>
<organism evidence="9 10">
    <name type="scientific">[Candida] railenensis</name>
    <dbReference type="NCBI Taxonomy" id="45579"/>
    <lineage>
        <taxon>Eukaryota</taxon>
        <taxon>Fungi</taxon>
        <taxon>Dikarya</taxon>
        <taxon>Ascomycota</taxon>
        <taxon>Saccharomycotina</taxon>
        <taxon>Pichiomycetes</taxon>
        <taxon>Debaryomycetaceae</taxon>
        <taxon>Kurtzmaniella</taxon>
    </lineage>
</organism>
<evidence type="ECO:0000256" key="3">
    <source>
        <dbReference type="ARBA" id="ARBA00023110"/>
    </source>
</evidence>
<accession>A0A9P0QTL3</accession>
<evidence type="ECO:0000313" key="10">
    <source>
        <dbReference type="Proteomes" id="UP000837801"/>
    </source>
</evidence>
<dbReference type="InterPro" id="IPR046357">
    <property type="entry name" value="PPIase_dom_sf"/>
</dbReference>
<keyword evidence="4 6" id="KW-0413">Isomerase</keyword>
<name>A0A9P0QTL3_9ASCO</name>
<dbReference type="PROSITE" id="PS50059">
    <property type="entry name" value="FKBP_PPIASE"/>
    <property type="match status" value="1"/>
</dbReference>
<feature type="domain" description="PPIase FKBP-type" evidence="8">
    <location>
        <begin position="46"/>
        <end position="133"/>
    </location>
</feature>
<keyword evidence="3 6" id="KW-0697">Rotamase</keyword>
<gene>
    <name evidence="9" type="ORF">CLIB1423_14S02344</name>
</gene>
<dbReference type="FunFam" id="3.10.50.40:FF:000006">
    <property type="entry name" value="Peptidyl-prolyl cis-trans isomerase"/>
    <property type="match status" value="1"/>
</dbReference>
<dbReference type="SUPFAM" id="SSF54534">
    <property type="entry name" value="FKBP-like"/>
    <property type="match status" value="1"/>
</dbReference>
<dbReference type="Pfam" id="PF00254">
    <property type="entry name" value="FKBP_C"/>
    <property type="match status" value="1"/>
</dbReference>
<protein>
    <recommendedName>
        <fullName evidence="2 6">peptidylprolyl isomerase</fullName>
        <ecNumber evidence="2 6">5.2.1.8</ecNumber>
    </recommendedName>
</protein>
<keyword evidence="7" id="KW-0732">Signal</keyword>
<dbReference type="EMBL" id="CAKXYY010000014">
    <property type="protein sequence ID" value="CAH2354113.1"/>
    <property type="molecule type" value="Genomic_DNA"/>
</dbReference>
<evidence type="ECO:0000313" key="9">
    <source>
        <dbReference type="EMBL" id="CAH2354113.1"/>
    </source>
</evidence>
<feature type="chain" id="PRO_5040503401" description="peptidylprolyl isomerase" evidence="7">
    <location>
        <begin position="25"/>
        <end position="142"/>
    </location>
</feature>
<dbReference type="InterPro" id="IPR044609">
    <property type="entry name" value="FKBP2/11"/>
</dbReference>
<proteinExistence type="inferred from homology"/>
<evidence type="ECO:0000256" key="7">
    <source>
        <dbReference type="SAM" id="SignalP"/>
    </source>
</evidence>
<dbReference type="Proteomes" id="UP000837801">
    <property type="component" value="Unassembled WGS sequence"/>
</dbReference>
<evidence type="ECO:0000256" key="2">
    <source>
        <dbReference type="ARBA" id="ARBA00013194"/>
    </source>
</evidence>
<dbReference type="EC" id="5.2.1.8" evidence="2 6"/>
<dbReference type="PANTHER" id="PTHR45779:SF7">
    <property type="entry name" value="PEPTIDYLPROLYL ISOMERASE"/>
    <property type="match status" value="1"/>
</dbReference>
<evidence type="ECO:0000259" key="8">
    <source>
        <dbReference type="PROSITE" id="PS50059"/>
    </source>
</evidence>
<dbReference type="GO" id="GO:0003755">
    <property type="term" value="F:peptidyl-prolyl cis-trans isomerase activity"/>
    <property type="evidence" value="ECO:0007669"/>
    <property type="project" value="UniProtKB-KW"/>
</dbReference>
<feature type="signal peptide" evidence="7">
    <location>
        <begin position="1"/>
        <end position="24"/>
    </location>
</feature>
<evidence type="ECO:0000256" key="1">
    <source>
        <dbReference type="ARBA" id="ARBA00000971"/>
    </source>
</evidence>
<evidence type="ECO:0000256" key="6">
    <source>
        <dbReference type="PROSITE-ProRule" id="PRU00277"/>
    </source>
</evidence>
<dbReference type="Gene3D" id="3.10.50.40">
    <property type="match status" value="1"/>
</dbReference>
<evidence type="ECO:0000256" key="4">
    <source>
        <dbReference type="ARBA" id="ARBA00023235"/>
    </source>
</evidence>
<comment type="catalytic activity">
    <reaction evidence="1 6">
        <text>[protein]-peptidylproline (omega=180) = [protein]-peptidylproline (omega=0)</text>
        <dbReference type="Rhea" id="RHEA:16237"/>
        <dbReference type="Rhea" id="RHEA-COMP:10747"/>
        <dbReference type="Rhea" id="RHEA-COMP:10748"/>
        <dbReference type="ChEBI" id="CHEBI:83833"/>
        <dbReference type="ChEBI" id="CHEBI:83834"/>
        <dbReference type="EC" id="5.2.1.8"/>
    </reaction>
</comment>
<sequence>MMFGSIKNLIIVAVGATMLTKIVADDLQIDVLVAVPESECIAATAGDKIKVHYAGSLEDGTEFDSSYNRGTPISFQLGAGQVIAGWDQGLEGCCIGEKRKLTIPPNLAYGDRGIGPIPGGATLTFIAELVDIEGSKSPRDEL</sequence>
<comment type="caution">
    <text evidence="9">The sequence shown here is derived from an EMBL/GenBank/DDBJ whole genome shotgun (WGS) entry which is preliminary data.</text>
</comment>
<reference evidence="9" key="1">
    <citation type="submission" date="2022-03" db="EMBL/GenBank/DDBJ databases">
        <authorList>
            <person name="Legras J.-L."/>
            <person name="Devillers H."/>
            <person name="Grondin C."/>
        </authorList>
    </citation>
    <scope>NUCLEOTIDE SEQUENCE</scope>
    <source>
        <strain evidence="9">CLIB 1423</strain>
    </source>
</reference>
<dbReference type="GO" id="GO:0005783">
    <property type="term" value="C:endoplasmic reticulum"/>
    <property type="evidence" value="ECO:0007669"/>
    <property type="project" value="TreeGrafter"/>
</dbReference>
<keyword evidence="10" id="KW-1185">Reference proteome</keyword>
<evidence type="ECO:0000256" key="5">
    <source>
        <dbReference type="ARBA" id="ARBA00024206"/>
    </source>
</evidence>
<dbReference type="AlphaFoldDB" id="A0A9P0QTL3"/>
<dbReference type="OrthoDB" id="1902587at2759"/>
<dbReference type="InterPro" id="IPR001179">
    <property type="entry name" value="PPIase_FKBP_dom"/>
</dbReference>